<dbReference type="Proteomes" id="UP000814128">
    <property type="component" value="Unassembled WGS sequence"/>
</dbReference>
<organism evidence="1 2">
    <name type="scientific">Vararia minispora EC-137</name>
    <dbReference type="NCBI Taxonomy" id="1314806"/>
    <lineage>
        <taxon>Eukaryota</taxon>
        <taxon>Fungi</taxon>
        <taxon>Dikarya</taxon>
        <taxon>Basidiomycota</taxon>
        <taxon>Agaricomycotina</taxon>
        <taxon>Agaricomycetes</taxon>
        <taxon>Russulales</taxon>
        <taxon>Lachnocladiaceae</taxon>
        <taxon>Vararia</taxon>
    </lineage>
</organism>
<feature type="non-terminal residue" evidence="1">
    <location>
        <position position="1"/>
    </location>
</feature>
<sequence length="81" mass="9299">LQKARHLAKYMFPHQFGLVSSEMGYPNLTGQAVMEDEIKKKGRCKTPKRLKVVLGILRTLLRRHRKCGYRPLCNLACSSKV</sequence>
<accession>A0ACB8QUW1</accession>
<gene>
    <name evidence="1" type="ORF">K488DRAFT_28474</name>
</gene>
<protein>
    <submittedName>
        <fullName evidence="1">Uncharacterized protein</fullName>
    </submittedName>
</protein>
<evidence type="ECO:0000313" key="1">
    <source>
        <dbReference type="EMBL" id="KAI0035405.1"/>
    </source>
</evidence>
<comment type="caution">
    <text evidence="1">The sequence shown here is derived from an EMBL/GenBank/DDBJ whole genome shotgun (WGS) entry which is preliminary data.</text>
</comment>
<proteinExistence type="predicted"/>
<keyword evidence="2" id="KW-1185">Reference proteome</keyword>
<reference evidence="1" key="2">
    <citation type="journal article" date="2022" name="New Phytol.">
        <title>Evolutionary transition to the ectomycorrhizal habit in the genomes of a hyperdiverse lineage of mushroom-forming fungi.</title>
        <authorList>
            <person name="Looney B."/>
            <person name="Miyauchi S."/>
            <person name="Morin E."/>
            <person name="Drula E."/>
            <person name="Courty P.E."/>
            <person name="Kohler A."/>
            <person name="Kuo A."/>
            <person name="LaButti K."/>
            <person name="Pangilinan J."/>
            <person name="Lipzen A."/>
            <person name="Riley R."/>
            <person name="Andreopoulos W."/>
            <person name="He G."/>
            <person name="Johnson J."/>
            <person name="Nolan M."/>
            <person name="Tritt A."/>
            <person name="Barry K.W."/>
            <person name="Grigoriev I.V."/>
            <person name="Nagy L.G."/>
            <person name="Hibbett D."/>
            <person name="Henrissat B."/>
            <person name="Matheny P.B."/>
            <person name="Labbe J."/>
            <person name="Martin F.M."/>
        </authorList>
    </citation>
    <scope>NUCLEOTIDE SEQUENCE</scope>
    <source>
        <strain evidence="1">EC-137</strain>
    </source>
</reference>
<feature type="non-terminal residue" evidence="1">
    <location>
        <position position="81"/>
    </location>
</feature>
<evidence type="ECO:0000313" key="2">
    <source>
        <dbReference type="Proteomes" id="UP000814128"/>
    </source>
</evidence>
<name>A0ACB8QUW1_9AGAM</name>
<dbReference type="EMBL" id="MU273485">
    <property type="protein sequence ID" value="KAI0035405.1"/>
    <property type="molecule type" value="Genomic_DNA"/>
</dbReference>
<reference evidence="1" key="1">
    <citation type="submission" date="2021-02" db="EMBL/GenBank/DDBJ databases">
        <authorList>
            <consortium name="DOE Joint Genome Institute"/>
            <person name="Ahrendt S."/>
            <person name="Looney B.P."/>
            <person name="Miyauchi S."/>
            <person name="Morin E."/>
            <person name="Drula E."/>
            <person name="Courty P.E."/>
            <person name="Chicoki N."/>
            <person name="Fauchery L."/>
            <person name="Kohler A."/>
            <person name="Kuo A."/>
            <person name="Labutti K."/>
            <person name="Pangilinan J."/>
            <person name="Lipzen A."/>
            <person name="Riley R."/>
            <person name="Andreopoulos W."/>
            <person name="He G."/>
            <person name="Johnson J."/>
            <person name="Barry K.W."/>
            <person name="Grigoriev I.V."/>
            <person name="Nagy L."/>
            <person name="Hibbett D."/>
            <person name="Henrissat B."/>
            <person name="Matheny P.B."/>
            <person name="Labbe J."/>
            <person name="Martin F."/>
        </authorList>
    </citation>
    <scope>NUCLEOTIDE SEQUENCE</scope>
    <source>
        <strain evidence="1">EC-137</strain>
    </source>
</reference>